<dbReference type="Proteomes" id="UP000239735">
    <property type="component" value="Unassembled WGS sequence"/>
</dbReference>
<name>A0A2N9L5E0_9BACT</name>
<dbReference type="SUPFAM" id="SSF46785">
    <property type="entry name" value="Winged helix' DNA-binding domain"/>
    <property type="match status" value="1"/>
</dbReference>
<dbReference type="InterPro" id="IPR036388">
    <property type="entry name" value="WH-like_DNA-bd_sf"/>
</dbReference>
<dbReference type="InterPro" id="IPR036390">
    <property type="entry name" value="WH_DNA-bd_sf"/>
</dbReference>
<proteinExistence type="predicted"/>
<evidence type="ECO:0000313" key="2">
    <source>
        <dbReference type="Proteomes" id="UP000239735"/>
    </source>
</evidence>
<dbReference type="Gene3D" id="1.10.10.10">
    <property type="entry name" value="Winged helix-like DNA-binding domain superfamily/Winged helix DNA-binding domain"/>
    <property type="match status" value="1"/>
</dbReference>
<sequence length="356" mass="39501">MNRALSQRLAEEVPKRLAELLAVPLNRIKVQRQTAAGRGKPEGADLLVAAGNFNFVVDCKTTGQAAAVAMAARSARQFAEHWKKKSIPLVAVPYMGELGQRLCEEADVCWLDLSGNAHLIAPGLRVTIEGKPNQFKRPGRPRSVFAPKSARIVRRLLIEPESRFSQRALAKATGLDEGFTSRIVRHLEEQRLVARDAAGELKVADYDALLDAWREAYDFSKHHIVRGHIAARSGDEILRRVSDQLKRDKLEHAATGLAGAWLLNQFAGFRLVVFYVGQMPSAEARQEMGFHDEQKGENVWLVVPNDEGVFDGAAEPGSIRCVHPVQVYMDLKDQPERSAEAAEQLRAKLLRKDGHA</sequence>
<dbReference type="Pfam" id="PF09952">
    <property type="entry name" value="AbiEi_2"/>
    <property type="match status" value="1"/>
</dbReference>
<accession>A0A2N9L5E0</accession>
<evidence type="ECO:0000313" key="1">
    <source>
        <dbReference type="EMBL" id="SPE18254.1"/>
    </source>
</evidence>
<organism evidence="1 2">
    <name type="scientific">Candidatus Sulfuritelmatomonas gaucii</name>
    <dbReference type="NCBI Taxonomy" id="2043161"/>
    <lineage>
        <taxon>Bacteria</taxon>
        <taxon>Pseudomonadati</taxon>
        <taxon>Acidobacteriota</taxon>
        <taxon>Terriglobia</taxon>
        <taxon>Terriglobales</taxon>
        <taxon>Acidobacteriaceae</taxon>
        <taxon>Candidatus Sulfuritelmatomonas</taxon>
    </lineage>
</organism>
<protein>
    <recommendedName>
        <fullName evidence="3">HTH crp-type domain-containing protein</fullName>
    </recommendedName>
</protein>
<reference evidence="2" key="1">
    <citation type="submission" date="2018-02" db="EMBL/GenBank/DDBJ databases">
        <authorList>
            <person name="Hausmann B."/>
        </authorList>
    </citation>
    <scope>NUCLEOTIDE SEQUENCE [LARGE SCALE GENOMIC DNA]</scope>
    <source>
        <strain evidence="2">Peat soil MAG SbA5</strain>
    </source>
</reference>
<dbReference type="AlphaFoldDB" id="A0A2N9L5E0"/>
<gene>
    <name evidence="1" type="ORF">SBA5_1460002</name>
</gene>
<evidence type="ECO:0008006" key="3">
    <source>
        <dbReference type="Google" id="ProtNLM"/>
    </source>
</evidence>
<dbReference type="InterPro" id="IPR019238">
    <property type="entry name" value="AbiEi_2"/>
</dbReference>
<dbReference type="EMBL" id="OKRB01000053">
    <property type="protein sequence ID" value="SPE18254.1"/>
    <property type="molecule type" value="Genomic_DNA"/>
</dbReference>